<keyword evidence="1" id="KW-0812">Transmembrane</keyword>
<dbReference type="EMBL" id="CAQQ02024653">
    <property type="status" value="NOT_ANNOTATED_CDS"/>
    <property type="molecule type" value="Genomic_DNA"/>
</dbReference>
<evidence type="ECO:0000313" key="3">
    <source>
        <dbReference type="Proteomes" id="UP000015102"/>
    </source>
</evidence>
<protein>
    <submittedName>
        <fullName evidence="2">Uncharacterized protein</fullName>
    </submittedName>
</protein>
<dbReference type="Proteomes" id="UP000015102">
    <property type="component" value="Unassembled WGS sequence"/>
</dbReference>
<dbReference type="HOGENOM" id="CLU_3351621_0_0_1"/>
<evidence type="ECO:0000313" key="2">
    <source>
        <dbReference type="EnsemblMetazoa" id="MESCA002924-PA"/>
    </source>
</evidence>
<reference evidence="2" key="2">
    <citation type="submission" date="2015-06" db="UniProtKB">
        <authorList>
            <consortium name="EnsemblMetazoa"/>
        </authorList>
    </citation>
    <scope>IDENTIFICATION</scope>
</reference>
<reference evidence="3" key="1">
    <citation type="submission" date="2013-02" db="EMBL/GenBank/DDBJ databases">
        <authorList>
            <person name="Hughes D."/>
        </authorList>
    </citation>
    <scope>NUCLEOTIDE SEQUENCE</scope>
    <source>
        <strain>Durham</strain>
        <strain evidence="3">NC isolate 2 -- Noor lab</strain>
    </source>
</reference>
<name>T1GHL7_MEGSC</name>
<proteinExistence type="predicted"/>
<dbReference type="EnsemblMetazoa" id="MESCA002924-RA">
    <property type="protein sequence ID" value="MESCA002924-PA"/>
    <property type="gene ID" value="MESCA002924"/>
</dbReference>
<feature type="transmembrane region" description="Helical" evidence="1">
    <location>
        <begin position="12"/>
        <end position="33"/>
    </location>
</feature>
<keyword evidence="1" id="KW-1133">Transmembrane helix</keyword>
<accession>T1GHL7</accession>
<keyword evidence="3" id="KW-1185">Reference proteome</keyword>
<evidence type="ECO:0000256" key="1">
    <source>
        <dbReference type="SAM" id="Phobius"/>
    </source>
</evidence>
<sequence length="37" mass="4216">MPYLSGFCISRVMYILSLLFTLILIAETTGTGVNYKW</sequence>
<dbReference type="AlphaFoldDB" id="T1GHL7"/>
<organism evidence="2 3">
    <name type="scientific">Megaselia scalaris</name>
    <name type="common">Humpbacked fly</name>
    <name type="synonym">Phora scalaris</name>
    <dbReference type="NCBI Taxonomy" id="36166"/>
    <lineage>
        <taxon>Eukaryota</taxon>
        <taxon>Metazoa</taxon>
        <taxon>Ecdysozoa</taxon>
        <taxon>Arthropoda</taxon>
        <taxon>Hexapoda</taxon>
        <taxon>Insecta</taxon>
        <taxon>Pterygota</taxon>
        <taxon>Neoptera</taxon>
        <taxon>Endopterygota</taxon>
        <taxon>Diptera</taxon>
        <taxon>Brachycera</taxon>
        <taxon>Muscomorpha</taxon>
        <taxon>Platypezoidea</taxon>
        <taxon>Phoridae</taxon>
        <taxon>Megaseliini</taxon>
        <taxon>Megaselia</taxon>
    </lineage>
</organism>
<keyword evidence="1" id="KW-0472">Membrane</keyword>